<proteinExistence type="predicted"/>
<dbReference type="EC" id="2.3.2.31" evidence="2"/>
<dbReference type="PANTHER" id="PTHR11685">
    <property type="entry name" value="RBR FAMILY RING FINGER AND IBR DOMAIN-CONTAINING"/>
    <property type="match status" value="1"/>
</dbReference>
<evidence type="ECO:0000256" key="10">
    <source>
        <dbReference type="SAM" id="MobiDB-lite"/>
    </source>
</evidence>
<dbReference type="AlphaFoldDB" id="A0A2J6R5M8"/>
<name>A0A2J6R5M8_HYAVF</name>
<keyword evidence="6 9" id="KW-0863">Zinc-finger</keyword>
<keyword evidence="5" id="KW-0677">Repeat</keyword>
<dbReference type="SUPFAM" id="SSF57850">
    <property type="entry name" value="RING/U-box"/>
    <property type="match status" value="3"/>
</dbReference>
<feature type="domain" description="RING-type" evidence="12">
    <location>
        <begin position="183"/>
        <end position="397"/>
    </location>
</feature>
<organism evidence="13 14">
    <name type="scientific">Hyaloscypha variabilis (strain UAMH 11265 / GT02V1 / F)</name>
    <name type="common">Meliniomyces variabilis</name>
    <dbReference type="NCBI Taxonomy" id="1149755"/>
    <lineage>
        <taxon>Eukaryota</taxon>
        <taxon>Fungi</taxon>
        <taxon>Dikarya</taxon>
        <taxon>Ascomycota</taxon>
        <taxon>Pezizomycotina</taxon>
        <taxon>Leotiomycetes</taxon>
        <taxon>Helotiales</taxon>
        <taxon>Hyaloscyphaceae</taxon>
        <taxon>Hyaloscypha</taxon>
        <taxon>Hyaloscypha variabilis</taxon>
    </lineage>
</organism>
<evidence type="ECO:0000256" key="8">
    <source>
        <dbReference type="ARBA" id="ARBA00022833"/>
    </source>
</evidence>
<dbReference type="Pfam" id="PF01485">
    <property type="entry name" value="IBR"/>
    <property type="match status" value="1"/>
</dbReference>
<feature type="compositionally biased region" description="Basic and acidic residues" evidence="10">
    <location>
        <begin position="454"/>
        <end position="477"/>
    </location>
</feature>
<dbReference type="STRING" id="1149755.A0A2J6R5M8"/>
<dbReference type="InterPro" id="IPR002867">
    <property type="entry name" value="IBR_dom"/>
</dbReference>
<dbReference type="Gene3D" id="3.30.40.10">
    <property type="entry name" value="Zinc/RING finger domain, C3HC4 (zinc finger)"/>
    <property type="match status" value="1"/>
</dbReference>
<dbReference type="GO" id="GO:0016567">
    <property type="term" value="P:protein ubiquitination"/>
    <property type="evidence" value="ECO:0007669"/>
    <property type="project" value="InterPro"/>
</dbReference>
<evidence type="ECO:0000259" key="11">
    <source>
        <dbReference type="PROSITE" id="PS50089"/>
    </source>
</evidence>
<accession>A0A2J6R5M8</accession>
<dbReference type="GO" id="GO:0008270">
    <property type="term" value="F:zinc ion binding"/>
    <property type="evidence" value="ECO:0007669"/>
    <property type="project" value="UniProtKB-KW"/>
</dbReference>
<gene>
    <name evidence="13" type="ORF">L207DRAFT_589386</name>
</gene>
<evidence type="ECO:0000256" key="3">
    <source>
        <dbReference type="ARBA" id="ARBA00022679"/>
    </source>
</evidence>
<dbReference type="InterPro" id="IPR031127">
    <property type="entry name" value="E3_UB_ligase_RBR"/>
</dbReference>
<keyword evidence="4" id="KW-0479">Metal-binding</keyword>
<feature type="compositionally biased region" description="Acidic residues" evidence="10">
    <location>
        <begin position="153"/>
        <end position="164"/>
    </location>
</feature>
<dbReference type="GO" id="GO:0061630">
    <property type="term" value="F:ubiquitin protein ligase activity"/>
    <property type="evidence" value="ECO:0007669"/>
    <property type="project" value="UniProtKB-EC"/>
</dbReference>
<evidence type="ECO:0000256" key="9">
    <source>
        <dbReference type="PROSITE-ProRule" id="PRU00175"/>
    </source>
</evidence>
<reference evidence="13 14" key="1">
    <citation type="submission" date="2016-04" db="EMBL/GenBank/DDBJ databases">
        <title>A degradative enzymes factory behind the ericoid mycorrhizal symbiosis.</title>
        <authorList>
            <consortium name="DOE Joint Genome Institute"/>
            <person name="Martino E."/>
            <person name="Morin E."/>
            <person name="Grelet G."/>
            <person name="Kuo A."/>
            <person name="Kohler A."/>
            <person name="Daghino S."/>
            <person name="Barry K."/>
            <person name="Choi C."/>
            <person name="Cichocki N."/>
            <person name="Clum A."/>
            <person name="Copeland A."/>
            <person name="Hainaut M."/>
            <person name="Haridas S."/>
            <person name="Labutti K."/>
            <person name="Lindquist E."/>
            <person name="Lipzen A."/>
            <person name="Khouja H.-R."/>
            <person name="Murat C."/>
            <person name="Ohm R."/>
            <person name="Olson A."/>
            <person name="Spatafora J."/>
            <person name="Veneault-Fourrey C."/>
            <person name="Henrissat B."/>
            <person name="Grigoriev I."/>
            <person name="Martin F."/>
            <person name="Perotto S."/>
        </authorList>
    </citation>
    <scope>NUCLEOTIDE SEQUENCE [LARGE SCALE GENOMIC DNA]</scope>
    <source>
        <strain evidence="13 14">F</strain>
    </source>
</reference>
<dbReference type="OrthoDB" id="1431934at2759"/>
<evidence type="ECO:0000256" key="2">
    <source>
        <dbReference type="ARBA" id="ARBA00012251"/>
    </source>
</evidence>
<evidence type="ECO:0000259" key="12">
    <source>
        <dbReference type="PROSITE" id="PS51873"/>
    </source>
</evidence>
<dbReference type="PROSITE" id="PS51873">
    <property type="entry name" value="TRIAD"/>
    <property type="match status" value="1"/>
</dbReference>
<protein>
    <recommendedName>
        <fullName evidence="2">RBR-type E3 ubiquitin transferase</fullName>
        <ecNumber evidence="2">2.3.2.31</ecNumber>
    </recommendedName>
</protein>
<dbReference type="Proteomes" id="UP000235786">
    <property type="component" value="Unassembled WGS sequence"/>
</dbReference>
<evidence type="ECO:0000256" key="4">
    <source>
        <dbReference type="ARBA" id="ARBA00022723"/>
    </source>
</evidence>
<keyword evidence="7" id="KW-0833">Ubl conjugation pathway</keyword>
<feature type="region of interest" description="Disordered" evidence="10">
    <location>
        <begin position="66"/>
        <end position="177"/>
    </location>
</feature>
<feature type="region of interest" description="Disordered" evidence="10">
    <location>
        <begin position="450"/>
        <end position="489"/>
    </location>
</feature>
<dbReference type="CDD" id="cd20336">
    <property type="entry name" value="Rcat_RBR"/>
    <property type="match status" value="1"/>
</dbReference>
<evidence type="ECO:0000313" key="13">
    <source>
        <dbReference type="EMBL" id="PMD33830.1"/>
    </source>
</evidence>
<dbReference type="InterPro" id="IPR013083">
    <property type="entry name" value="Znf_RING/FYVE/PHD"/>
</dbReference>
<feature type="compositionally biased region" description="Acidic residues" evidence="10">
    <location>
        <begin position="94"/>
        <end position="112"/>
    </location>
</feature>
<keyword evidence="3" id="KW-0808">Transferase</keyword>
<dbReference type="InterPro" id="IPR001841">
    <property type="entry name" value="Znf_RING"/>
</dbReference>
<evidence type="ECO:0000256" key="1">
    <source>
        <dbReference type="ARBA" id="ARBA00001798"/>
    </source>
</evidence>
<comment type="catalytic activity">
    <reaction evidence="1">
        <text>[E2 ubiquitin-conjugating enzyme]-S-ubiquitinyl-L-cysteine + [acceptor protein]-L-lysine = [E2 ubiquitin-conjugating enzyme]-L-cysteine + [acceptor protein]-N(6)-ubiquitinyl-L-lysine.</text>
        <dbReference type="EC" id="2.3.2.31"/>
    </reaction>
</comment>
<evidence type="ECO:0000256" key="6">
    <source>
        <dbReference type="ARBA" id="ARBA00022771"/>
    </source>
</evidence>
<dbReference type="Gene3D" id="1.20.120.1750">
    <property type="match status" value="1"/>
</dbReference>
<feature type="domain" description="RING-type" evidence="11">
    <location>
        <begin position="187"/>
        <end position="243"/>
    </location>
</feature>
<dbReference type="Pfam" id="PF26200">
    <property type="entry name" value="Rcat_RNF216"/>
    <property type="match status" value="1"/>
</dbReference>
<dbReference type="SMART" id="SM00647">
    <property type="entry name" value="IBR"/>
    <property type="match status" value="2"/>
</dbReference>
<dbReference type="EMBL" id="KZ613955">
    <property type="protein sequence ID" value="PMD33830.1"/>
    <property type="molecule type" value="Genomic_DNA"/>
</dbReference>
<keyword evidence="14" id="KW-1185">Reference proteome</keyword>
<evidence type="ECO:0000313" key="14">
    <source>
        <dbReference type="Proteomes" id="UP000235786"/>
    </source>
</evidence>
<dbReference type="PROSITE" id="PS50089">
    <property type="entry name" value="ZF_RING_2"/>
    <property type="match status" value="1"/>
</dbReference>
<keyword evidence="8" id="KW-0862">Zinc</keyword>
<evidence type="ECO:0000256" key="7">
    <source>
        <dbReference type="ARBA" id="ARBA00022786"/>
    </source>
</evidence>
<dbReference type="CDD" id="cd20335">
    <property type="entry name" value="BRcat_RBR"/>
    <property type="match status" value="1"/>
</dbReference>
<evidence type="ECO:0000256" key="5">
    <source>
        <dbReference type="ARBA" id="ARBA00022737"/>
    </source>
</evidence>
<dbReference type="InterPro" id="IPR044066">
    <property type="entry name" value="TRIAD_supradom"/>
</dbReference>
<feature type="compositionally biased region" description="Acidic residues" evidence="10">
    <location>
        <begin position="133"/>
        <end position="146"/>
    </location>
</feature>
<sequence>MAFNDGRRSLVLGLTFSQHHTLHMQQVLRAYERLPENLMNRGALYAGLFELAKDLDEDETRNLENWLKNGGEFPAPTPRAPPTTAEADMAGLNADEEEELGEWPDYNPEDFENVPSEDGSDSSEIEVDRLGDDSDAEDESRDDGEEQDRHDSDEEDDLGDDDLLEPPVRRTRGSRNTGKAPGVVIECLICAEEYDTSEFPPTTKITASCHHKNDERVCVYCLQQTIATAVAEGQLHLINCPFCPEKLSHGEVKQFATREVFARFEYLKMMATPNLVMCLGLNCGSGQIHTDEDPMMVCEVCSFKTCAVHKLPWHEGLSCEEFDMDDSQIERLEEAEATAKLLAKEHAQVCPNCRNGVSRIDGCDHMTCHCGNEWCYLCGVSYEDIKQRGEEAHAPTCIYHPRRVNMRRDQEQAKQAQLTQLIHGGPVSEALEKARGRRNERVRAELRPLAAQAAERRMREMAEQEKEKRKEGGEPKRPRLNLHAPWEER</sequence>